<dbReference type="STRING" id="356660.SAMN05444336_103111"/>
<feature type="signal peptide" evidence="11">
    <location>
        <begin position="1"/>
        <end position="33"/>
    </location>
</feature>
<evidence type="ECO:0000256" key="4">
    <source>
        <dbReference type="ARBA" id="ARBA00022960"/>
    </source>
</evidence>
<keyword evidence="13" id="KW-0645">Protease</keyword>
<feature type="active site" description="Proton acceptor" evidence="7">
    <location>
        <position position="65"/>
    </location>
</feature>
<dbReference type="GO" id="GO:0008360">
    <property type="term" value="P:regulation of cell shape"/>
    <property type="evidence" value="ECO:0007669"/>
    <property type="project" value="UniProtKB-KW"/>
</dbReference>
<evidence type="ECO:0000256" key="10">
    <source>
        <dbReference type="SAM" id="MobiDB-lite"/>
    </source>
</evidence>
<evidence type="ECO:0000256" key="5">
    <source>
        <dbReference type="ARBA" id="ARBA00022984"/>
    </source>
</evidence>
<dbReference type="PANTHER" id="PTHR21581">
    <property type="entry name" value="D-ALANYL-D-ALANINE CARBOXYPEPTIDASE"/>
    <property type="match status" value="1"/>
</dbReference>
<feature type="binding site" evidence="8">
    <location>
        <position position="225"/>
    </location>
    <ligand>
        <name>substrate</name>
    </ligand>
</feature>
<feature type="compositionally biased region" description="Low complexity" evidence="10">
    <location>
        <begin position="325"/>
        <end position="347"/>
    </location>
</feature>
<dbReference type="AlphaFoldDB" id="A0A1H2YFT8"/>
<dbReference type="Pfam" id="PF00768">
    <property type="entry name" value="Peptidase_S11"/>
    <property type="match status" value="1"/>
</dbReference>
<reference evidence="13 14" key="1">
    <citation type="submission" date="2016-10" db="EMBL/GenBank/DDBJ databases">
        <authorList>
            <person name="de Groot N.N."/>
        </authorList>
    </citation>
    <scope>NUCLEOTIDE SEQUENCE [LARGE SCALE GENOMIC DNA]</scope>
    <source>
        <strain evidence="13 14">DSM 17890</strain>
    </source>
</reference>
<keyword evidence="2 11" id="KW-0732">Signal</keyword>
<dbReference type="InterPro" id="IPR001967">
    <property type="entry name" value="Peptidase_S11_N"/>
</dbReference>
<dbReference type="GO" id="GO:0009002">
    <property type="term" value="F:serine-type D-Ala-D-Ala carboxypeptidase activity"/>
    <property type="evidence" value="ECO:0007669"/>
    <property type="project" value="InterPro"/>
</dbReference>
<gene>
    <name evidence="13" type="ORF">SAMN05444336_103111</name>
</gene>
<keyword evidence="6" id="KW-0961">Cell wall biogenesis/degradation</keyword>
<evidence type="ECO:0000256" key="1">
    <source>
        <dbReference type="ARBA" id="ARBA00007164"/>
    </source>
</evidence>
<evidence type="ECO:0000256" key="6">
    <source>
        <dbReference type="ARBA" id="ARBA00023316"/>
    </source>
</evidence>
<dbReference type="PRINTS" id="PR00725">
    <property type="entry name" value="DADACBPTASE1"/>
</dbReference>
<evidence type="ECO:0000256" key="9">
    <source>
        <dbReference type="RuleBase" id="RU004016"/>
    </source>
</evidence>
<accession>A0A1H2YFT8</accession>
<keyword evidence="14" id="KW-1185">Reference proteome</keyword>
<dbReference type="GO" id="GO:0009252">
    <property type="term" value="P:peptidoglycan biosynthetic process"/>
    <property type="evidence" value="ECO:0007669"/>
    <property type="project" value="UniProtKB-KW"/>
</dbReference>
<dbReference type="GO" id="GO:0071555">
    <property type="term" value="P:cell wall organization"/>
    <property type="evidence" value="ECO:0007669"/>
    <property type="project" value="UniProtKB-KW"/>
</dbReference>
<feature type="domain" description="Peptidase S11 D-alanyl-D-alanine carboxypeptidase A N-terminal" evidence="12">
    <location>
        <begin position="28"/>
        <end position="255"/>
    </location>
</feature>
<dbReference type="SUPFAM" id="SSF56601">
    <property type="entry name" value="beta-lactamase/transpeptidase-like"/>
    <property type="match status" value="1"/>
</dbReference>
<feature type="region of interest" description="Disordered" evidence="10">
    <location>
        <begin position="323"/>
        <end position="360"/>
    </location>
</feature>
<evidence type="ECO:0000256" key="3">
    <source>
        <dbReference type="ARBA" id="ARBA00022801"/>
    </source>
</evidence>
<organism evidence="13 14">
    <name type="scientific">Albimonas donghaensis</name>
    <dbReference type="NCBI Taxonomy" id="356660"/>
    <lineage>
        <taxon>Bacteria</taxon>
        <taxon>Pseudomonadati</taxon>
        <taxon>Pseudomonadota</taxon>
        <taxon>Alphaproteobacteria</taxon>
        <taxon>Rhodobacterales</taxon>
        <taxon>Paracoccaceae</taxon>
        <taxon>Albimonas</taxon>
    </lineage>
</organism>
<comment type="similarity">
    <text evidence="1 9">Belongs to the peptidase S11 family.</text>
</comment>
<feature type="chain" id="PRO_5011725121" evidence="11">
    <location>
        <begin position="34"/>
        <end position="360"/>
    </location>
</feature>
<evidence type="ECO:0000256" key="11">
    <source>
        <dbReference type="SAM" id="SignalP"/>
    </source>
</evidence>
<dbReference type="PANTHER" id="PTHR21581:SF6">
    <property type="entry name" value="TRAFFICKING PROTEIN PARTICLE COMPLEX SUBUNIT 12"/>
    <property type="match status" value="1"/>
</dbReference>
<dbReference type="Proteomes" id="UP000199118">
    <property type="component" value="Unassembled WGS sequence"/>
</dbReference>
<feature type="active site" description="Acyl-ester intermediate" evidence="7">
    <location>
        <position position="62"/>
    </location>
</feature>
<keyword evidence="3" id="KW-0378">Hydrolase</keyword>
<keyword evidence="13" id="KW-0121">Carboxypeptidase</keyword>
<dbReference type="EMBL" id="FNMZ01000003">
    <property type="protein sequence ID" value="SDX03891.1"/>
    <property type="molecule type" value="Genomic_DNA"/>
</dbReference>
<evidence type="ECO:0000256" key="8">
    <source>
        <dbReference type="PIRSR" id="PIRSR618044-2"/>
    </source>
</evidence>
<dbReference type="InterPro" id="IPR012338">
    <property type="entry name" value="Beta-lactam/transpept-like"/>
</dbReference>
<proteinExistence type="inferred from homology"/>
<evidence type="ECO:0000313" key="14">
    <source>
        <dbReference type="Proteomes" id="UP000199118"/>
    </source>
</evidence>
<keyword evidence="4" id="KW-0133">Cell shape</keyword>
<name>A0A1H2YFT8_9RHOB</name>
<dbReference type="GO" id="GO:0006508">
    <property type="term" value="P:proteolysis"/>
    <property type="evidence" value="ECO:0007669"/>
    <property type="project" value="InterPro"/>
</dbReference>
<evidence type="ECO:0000256" key="2">
    <source>
        <dbReference type="ARBA" id="ARBA00022729"/>
    </source>
</evidence>
<evidence type="ECO:0000259" key="12">
    <source>
        <dbReference type="Pfam" id="PF00768"/>
    </source>
</evidence>
<evidence type="ECO:0000256" key="7">
    <source>
        <dbReference type="PIRSR" id="PIRSR618044-1"/>
    </source>
</evidence>
<evidence type="ECO:0000313" key="13">
    <source>
        <dbReference type="EMBL" id="SDX03891.1"/>
    </source>
</evidence>
<dbReference type="Gene3D" id="3.40.710.10">
    <property type="entry name" value="DD-peptidase/beta-lactamase superfamily"/>
    <property type="match status" value="1"/>
</dbReference>
<keyword evidence="5" id="KW-0573">Peptidoglycan synthesis</keyword>
<feature type="active site" evidence="7">
    <location>
        <position position="122"/>
    </location>
</feature>
<sequence>MFWTGPWRFARLAMAALAMIAGLLATTPETAKAAPYAAFVMDARTGEVLHTSNADRRLHPASLTKMMTLYLAIEAVKEGRLSLDQKVRVSSRAAKQPPSKIGLRAGSRVSIRNLMRAAAVKSANDAAVALAEATAGSVENWARMATARAHSMGMSNTTFKNPHGLTQSGHLSTARDMSVLGRRLFFDHPEYYNLFARKKTTAMGRTIHATNRRLLGSYRGADGIKTGYTRAAGFNLVASAHRGQQHVIATVFGARSSADRTQKVSVLLDKGFARSPTRTAVIPPRNVSHTQVARAATPPTRPQAPQSLLDRVGAVIAPTAMASERPAVSSSRHAPSRAATPRARPVTEIGFAINMPPRRP</sequence>
<protein>
    <submittedName>
        <fullName evidence="13">D-alanyl-D-alanine carboxypeptidase</fullName>
    </submittedName>
</protein>
<dbReference type="InterPro" id="IPR018044">
    <property type="entry name" value="Peptidase_S11"/>
</dbReference>